<feature type="non-terminal residue" evidence="2">
    <location>
        <position position="87"/>
    </location>
</feature>
<keyword evidence="1" id="KW-0812">Transmembrane</keyword>
<sequence>SSIPSSLYISVPGLPNICRISRSLSRQVEVYHATTDSEPDAAFDIYRLGRTASDKRAAMLPAIVLSCCALTIACGLSGSHISSDTPG</sequence>
<proteinExistence type="predicted"/>
<accession>H1VJ10</accession>
<dbReference type="HOGENOM" id="CLU_2489320_0_0_1"/>
<feature type="transmembrane region" description="Helical" evidence="1">
    <location>
        <begin position="57"/>
        <end position="81"/>
    </location>
</feature>
<keyword evidence="1" id="KW-1133">Transmembrane helix</keyword>
<name>H1VJ10_COLHI</name>
<keyword evidence="1" id="KW-0472">Membrane</keyword>
<dbReference type="EMBL" id="CACQ02003935">
    <property type="protein sequence ID" value="CCF40213.1"/>
    <property type="molecule type" value="Genomic_DNA"/>
</dbReference>
<evidence type="ECO:0000256" key="1">
    <source>
        <dbReference type="SAM" id="Phobius"/>
    </source>
</evidence>
<organism evidence="2 3">
    <name type="scientific">Colletotrichum higginsianum (strain IMI 349063)</name>
    <name type="common">Crucifer anthracnose fungus</name>
    <dbReference type="NCBI Taxonomy" id="759273"/>
    <lineage>
        <taxon>Eukaryota</taxon>
        <taxon>Fungi</taxon>
        <taxon>Dikarya</taxon>
        <taxon>Ascomycota</taxon>
        <taxon>Pezizomycotina</taxon>
        <taxon>Sordariomycetes</taxon>
        <taxon>Hypocreomycetidae</taxon>
        <taxon>Glomerellales</taxon>
        <taxon>Glomerellaceae</taxon>
        <taxon>Colletotrichum</taxon>
        <taxon>Colletotrichum destructivum species complex</taxon>
    </lineage>
</organism>
<evidence type="ECO:0000313" key="3">
    <source>
        <dbReference type="Proteomes" id="UP000007174"/>
    </source>
</evidence>
<reference evidence="3" key="1">
    <citation type="journal article" date="2012" name="Nat. Genet.">
        <title>Lifestyle transitions in plant pathogenic Colletotrichum fungi deciphered by genome and transcriptome analyses.</title>
        <authorList>
            <person name="O'Connell R.J."/>
            <person name="Thon M.R."/>
            <person name="Hacquard S."/>
            <person name="Amyotte S.G."/>
            <person name="Kleemann J."/>
            <person name="Torres M.F."/>
            <person name="Damm U."/>
            <person name="Buiate E.A."/>
            <person name="Epstein L."/>
            <person name="Alkan N."/>
            <person name="Altmueller J."/>
            <person name="Alvarado-Balderrama L."/>
            <person name="Bauser C.A."/>
            <person name="Becker C."/>
            <person name="Birren B.W."/>
            <person name="Chen Z."/>
            <person name="Choi J."/>
            <person name="Crouch J.A."/>
            <person name="Duvick J.P."/>
            <person name="Farman M.A."/>
            <person name="Gan P."/>
            <person name="Heiman D."/>
            <person name="Henrissat B."/>
            <person name="Howard R.J."/>
            <person name="Kabbage M."/>
            <person name="Koch C."/>
            <person name="Kracher B."/>
            <person name="Kubo Y."/>
            <person name="Law A.D."/>
            <person name="Lebrun M.-H."/>
            <person name="Lee Y.-H."/>
            <person name="Miyara I."/>
            <person name="Moore N."/>
            <person name="Neumann U."/>
            <person name="Nordstroem K."/>
            <person name="Panaccione D.G."/>
            <person name="Panstruga R."/>
            <person name="Place M."/>
            <person name="Proctor R.H."/>
            <person name="Prusky D."/>
            <person name="Rech G."/>
            <person name="Reinhardt R."/>
            <person name="Rollins J.A."/>
            <person name="Rounsley S."/>
            <person name="Schardl C.L."/>
            <person name="Schwartz D.C."/>
            <person name="Shenoy N."/>
            <person name="Shirasu K."/>
            <person name="Sikhakolli U.R."/>
            <person name="Stueber K."/>
            <person name="Sukno S.A."/>
            <person name="Sweigard J.A."/>
            <person name="Takano Y."/>
            <person name="Takahara H."/>
            <person name="Trail F."/>
            <person name="van der Does H.C."/>
            <person name="Voll L.M."/>
            <person name="Will I."/>
            <person name="Young S."/>
            <person name="Zeng Q."/>
            <person name="Zhang J."/>
            <person name="Zhou S."/>
            <person name="Dickman M.B."/>
            <person name="Schulze-Lefert P."/>
            <person name="Ver Loren van Themaat E."/>
            <person name="Ma L.-J."/>
            <person name="Vaillancourt L.J."/>
        </authorList>
    </citation>
    <scope>NUCLEOTIDE SEQUENCE [LARGE SCALE GENOMIC DNA]</scope>
    <source>
        <strain evidence="3">IMI 349063</strain>
    </source>
</reference>
<protein>
    <submittedName>
        <fullName evidence="2">Uncharacterized protein</fullName>
    </submittedName>
</protein>
<dbReference type="AlphaFoldDB" id="H1VJ10"/>
<dbReference type="VEuPathDB" id="FungiDB:CH63R_06897"/>
<gene>
    <name evidence="2" type="ORF">CH063_02299</name>
</gene>
<dbReference type="Proteomes" id="UP000007174">
    <property type="component" value="Unassembled WGS sequence"/>
</dbReference>
<evidence type="ECO:0000313" key="2">
    <source>
        <dbReference type="EMBL" id="CCF40213.1"/>
    </source>
</evidence>